<dbReference type="InterPro" id="IPR029044">
    <property type="entry name" value="Nucleotide-diphossugar_trans"/>
</dbReference>
<protein>
    <submittedName>
        <fullName evidence="2">Glycosyltransferase family 2 protein</fullName>
    </submittedName>
</protein>
<dbReference type="CDD" id="cd02511">
    <property type="entry name" value="Beta4Glucosyltransferase"/>
    <property type="match status" value="1"/>
</dbReference>
<accession>A0A9X2MDB1</accession>
<evidence type="ECO:0000313" key="2">
    <source>
        <dbReference type="EMBL" id="MCR1823722.1"/>
    </source>
</evidence>
<dbReference type="Gene3D" id="1.25.40.10">
    <property type="entry name" value="Tetratricopeptide repeat domain"/>
    <property type="match status" value="1"/>
</dbReference>
<proteinExistence type="predicted"/>
<feature type="domain" description="Glycosyltransferase 2-like" evidence="1">
    <location>
        <begin position="5"/>
        <end position="102"/>
    </location>
</feature>
<dbReference type="SUPFAM" id="SSF48452">
    <property type="entry name" value="TPR-like"/>
    <property type="match status" value="1"/>
</dbReference>
<dbReference type="InterPro" id="IPR011990">
    <property type="entry name" value="TPR-like_helical_dom_sf"/>
</dbReference>
<dbReference type="Pfam" id="PF00535">
    <property type="entry name" value="Glycos_transf_2"/>
    <property type="match status" value="1"/>
</dbReference>
<dbReference type="PANTHER" id="PTHR43630">
    <property type="entry name" value="POLY-BETA-1,6-N-ACETYL-D-GLUCOSAMINE SYNTHASE"/>
    <property type="match status" value="1"/>
</dbReference>
<keyword evidence="3" id="KW-1185">Reference proteome</keyword>
<name>A0A9X2MDB1_9FIRM</name>
<gene>
    <name evidence="2" type="ORF">NSA58_13080</name>
</gene>
<reference evidence="2" key="1">
    <citation type="submission" date="2022-07" db="EMBL/GenBank/DDBJ databases">
        <title>Enhanced cultured diversity of the mouse gut microbiota enables custom-made synthetic communities.</title>
        <authorList>
            <person name="Afrizal A."/>
        </authorList>
    </citation>
    <scope>NUCLEOTIDE SEQUENCE</scope>
    <source>
        <strain evidence="2">DSM 29186</strain>
    </source>
</reference>
<dbReference type="InterPro" id="IPR001173">
    <property type="entry name" value="Glyco_trans_2-like"/>
</dbReference>
<organism evidence="2 3">
    <name type="scientific">Terrisporobacter muris</name>
    <dbReference type="NCBI Taxonomy" id="2963284"/>
    <lineage>
        <taxon>Bacteria</taxon>
        <taxon>Bacillati</taxon>
        <taxon>Bacillota</taxon>
        <taxon>Clostridia</taxon>
        <taxon>Peptostreptococcales</taxon>
        <taxon>Peptostreptococcaceae</taxon>
        <taxon>Terrisporobacter</taxon>
    </lineage>
</organism>
<dbReference type="SUPFAM" id="SSF53448">
    <property type="entry name" value="Nucleotide-diphospho-sugar transferases"/>
    <property type="match status" value="1"/>
</dbReference>
<dbReference type="EMBL" id="JANKBY010000182">
    <property type="protein sequence ID" value="MCR1823722.1"/>
    <property type="molecule type" value="Genomic_DNA"/>
</dbReference>
<sequence length="496" mass="57589">MQTLSLCMITKNEEKNIKACLDSMVNIADEIIIVDTGSTDRTIEIAKSYGAKVFSYKWNDDFSEARNISLEKATKDWIIVLDGDEVLPKEDGKKLKNIINATSMEALYLRLENIVDNKSLGDAVVLRVFRNNKLYRFRNKMHEQVIFSIEENGGKDKIQATNLKILHYGYDPKIYNMVDKQKRNLKILESYPEEDRDGYFYYSIGNEYSRANDINKSLEMYYKGLGFARNNYPDKLPSYLPYLILNISKSLASQKKYDEAINILSEFKNKYPNFRDLYFLQCLYYIEIGKTTKAKDALLEYLNCEYSMYMYPDNNFEDSYNMGTILRQLRKASIPTPEYLLSVLIVGGSYDDTLLLSIKSINEISSEVIVSIPNSSIIDKDIINNFGAKTININSNDGKDMIFKGIKECRGEYILILKEREIIEHDTQSALINFLRTTEENFFNLIIKDNNAKTKLGEFRLLRNDEKVRNTKNFEELIKLVNKEKTKTYDVNILKI</sequence>
<dbReference type="AlphaFoldDB" id="A0A9X2MDB1"/>
<evidence type="ECO:0000259" key="1">
    <source>
        <dbReference type="Pfam" id="PF00535"/>
    </source>
</evidence>
<comment type="caution">
    <text evidence="2">The sequence shown here is derived from an EMBL/GenBank/DDBJ whole genome shotgun (WGS) entry which is preliminary data.</text>
</comment>
<dbReference type="PANTHER" id="PTHR43630:SF2">
    <property type="entry name" value="GLYCOSYLTRANSFERASE"/>
    <property type="match status" value="1"/>
</dbReference>
<dbReference type="Gene3D" id="3.90.550.10">
    <property type="entry name" value="Spore Coat Polysaccharide Biosynthesis Protein SpsA, Chain A"/>
    <property type="match status" value="1"/>
</dbReference>
<dbReference type="RefSeq" id="WP_074429881.1">
    <property type="nucleotide sequence ID" value="NZ_JANKBY010000182.1"/>
</dbReference>
<dbReference type="Proteomes" id="UP001140817">
    <property type="component" value="Unassembled WGS sequence"/>
</dbReference>
<evidence type="ECO:0000313" key="3">
    <source>
        <dbReference type="Proteomes" id="UP001140817"/>
    </source>
</evidence>